<keyword evidence="2 6" id="KW-0472">Membrane</keyword>
<sequence length="646" mass="74300">MLFGTGLINLVLIKFVISLEIQSNPDDQYTNLNGNVIFPCLIKDYKEGIDYVEWCKNDFCTWGRTIRISDGRLRYKSLRRFYIIGNRSNGEWNLFIQNITANDVGKYKCTVTRRVDKNVFKINSSSASLRIMMKPTRIELNHKNSVEIILDQTENIECLVHNSVPEPNINWFMMDTIVFDQITEANSLNRLENIKLVENLNSSFQISTFKNSESVFINRLSLTDPPILSIDYEPKEPLEEGKTFTFHCKSESAGDHEKNDSKKKFFYLNEKYKFYSINGSIRLKLNRNMNSSLLVCEDNPPKFLNKPDSIVVMRNKTDRISLNCSVDSNPKSEIHWIKNFDQVIHIGESLNLSDNFDGEYECQAHSERFPPISSKVSLITEGPPLFIGQDTFFINSKKELDIFFNVLSSPSYESGPICFKMDKNNSMVIRTVYPSRENERFTMLQDDFKELKMSTRFKLVVRDANSDDEGFYNCTVGNGFGNGFYGFQVKRKSEPINALLTLALIIIFSILIFILILSIFALICMQRIRKDKVTKSLPSVSDHSGYEHNDKSTQQYQIYTCENAVFKEMSKNLSDVDFIIDRKIDSSFKKQSNQISLVVEQNSLESLSECVKFPSDTQNLILIDKLKSIGQSDLTVIVLTFSLENS</sequence>
<dbReference type="GO" id="GO:0098609">
    <property type="term" value="P:cell-cell adhesion"/>
    <property type="evidence" value="ECO:0007669"/>
    <property type="project" value="TreeGrafter"/>
</dbReference>
<evidence type="ECO:0000313" key="9">
    <source>
        <dbReference type="EMBL" id="RNA37103.1"/>
    </source>
</evidence>
<dbReference type="SMART" id="SM00409">
    <property type="entry name" value="IG"/>
    <property type="match status" value="2"/>
</dbReference>
<keyword evidence="4" id="KW-0325">Glycoprotein</keyword>
<dbReference type="InterPro" id="IPR036179">
    <property type="entry name" value="Ig-like_dom_sf"/>
</dbReference>
<reference evidence="9 10" key="1">
    <citation type="journal article" date="2018" name="Sci. Rep.">
        <title>Genomic signatures of local adaptation to the degree of environmental predictability in rotifers.</title>
        <authorList>
            <person name="Franch-Gras L."/>
            <person name="Hahn C."/>
            <person name="Garcia-Roger E.M."/>
            <person name="Carmona M.J."/>
            <person name="Serra M."/>
            <person name="Gomez A."/>
        </authorList>
    </citation>
    <scope>NUCLEOTIDE SEQUENCE [LARGE SCALE GENOMIC DNA]</scope>
    <source>
        <strain evidence="9">HYR1</strain>
    </source>
</reference>
<keyword evidence="7" id="KW-0732">Signal</keyword>
<comment type="caution">
    <text evidence="9">The sequence shown here is derived from an EMBL/GenBank/DDBJ whole genome shotgun (WGS) entry which is preliminary data.</text>
</comment>
<dbReference type="GO" id="GO:0005911">
    <property type="term" value="C:cell-cell junction"/>
    <property type="evidence" value="ECO:0007669"/>
    <property type="project" value="TreeGrafter"/>
</dbReference>
<feature type="signal peptide" evidence="7">
    <location>
        <begin position="1"/>
        <end position="18"/>
    </location>
</feature>
<dbReference type="InterPro" id="IPR051275">
    <property type="entry name" value="Cell_adhesion_signaling"/>
</dbReference>
<dbReference type="Proteomes" id="UP000276133">
    <property type="component" value="Unassembled WGS sequence"/>
</dbReference>
<keyword evidence="3" id="KW-1015">Disulfide bond</keyword>
<feature type="transmembrane region" description="Helical" evidence="6">
    <location>
        <begin position="498"/>
        <end position="525"/>
    </location>
</feature>
<keyword evidence="5" id="KW-0393">Immunoglobulin domain</keyword>
<comment type="subcellular location">
    <subcellularLocation>
        <location evidence="1">Membrane</location>
        <topology evidence="1">Single-pass type I membrane protein</topology>
    </subcellularLocation>
</comment>
<proteinExistence type="predicted"/>
<dbReference type="SUPFAM" id="SSF48726">
    <property type="entry name" value="Immunoglobulin"/>
    <property type="match status" value="2"/>
</dbReference>
<keyword evidence="6" id="KW-1133">Transmembrane helix</keyword>
<dbReference type="AlphaFoldDB" id="A0A3M7SMT9"/>
<dbReference type="Pfam" id="PF07686">
    <property type="entry name" value="V-set"/>
    <property type="match status" value="1"/>
</dbReference>
<dbReference type="InterPro" id="IPR007110">
    <property type="entry name" value="Ig-like_dom"/>
</dbReference>
<accession>A0A3M7SMT9</accession>
<gene>
    <name evidence="9" type="ORF">BpHYR1_045284</name>
</gene>
<evidence type="ECO:0000256" key="2">
    <source>
        <dbReference type="ARBA" id="ARBA00023136"/>
    </source>
</evidence>
<feature type="domain" description="Ig-like" evidence="8">
    <location>
        <begin position="36"/>
        <end position="128"/>
    </location>
</feature>
<dbReference type="PANTHER" id="PTHR11640">
    <property type="entry name" value="NEPHRIN"/>
    <property type="match status" value="1"/>
</dbReference>
<keyword evidence="10" id="KW-1185">Reference proteome</keyword>
<evidence type="ECO:0000313" key="10">
    <source>
        <dbReference type="Proteomes" id="UP000276133"/>
    </source>
</evidence>
<evidence type="ECO:0000256" key="6">
    <source>
        <dbReference type="SAM" id="Phobius"/>
    </source>
</evidence>
<dbReference type="InterPro" id="IPR003599">
    <property type="entry name" value="Ig_sub"/>
</dbReference>
<evidence type="ECO:0000256" key="3">
    <source>
        <dbReference type="ARBA" id="ARBA00023157"/>
    </source>
</evidence>
<dbReference type="InterPro" id="IPR013783">
    <property type="entry name" value="Ig-like_fold"/>
</dbReference>
<dbReference type="STRING" id="10195.A0A3M7SMT9"/>
<dbReference type="EMBL" id="REGN01001094">
    <property type="protein sequence ID" value="RNA37103.1"/>
    <property type="molecule type" value="Genomic_DNA"/>
</dbReference>
<dbReference type="GO" id="GO:0050839">
    <property type="term" value="F:cell adhesion molecule binding"/>
    <property type="evidence" value="ECO:0007669"/>
    <property type="project" value="TreeGrafter"/>
</dbReference>
<organism evidence="9 10">
    <name type="scientific">Brachionus plicatilis</name>
    <name type="common">Marine rotifer</name>
    <name type="synonym">Brachionus muelleri</name>
    <dbReference type="NCBI Taxonomy" id="10195"/>
    <lineage>
        <taxon>Eukaryota</taxon>
        <taxon>Metazoa</taxon>
        <taxon>Spiralia</taxon>
        <taxon>Gnathifera</taxon>
        <taxon>Rotifera</taxon>
        <taxon>Eurotatoria</taxon>
        <taxon>Monogononta</taxon>
        <taxon>Pseudotrocha</taxon>
        <taxon>Ploima</taxon>
        <taxon>Brachionidae</taxon>
        <taxon>Brachionus</taxon>
    </lineage>
</organism>
<dbReference type="PANTHER" id="PTHR11640:SF31">
    <property type="entry name" value="IRREGULAR CHIASM C-ROUGHEST PROTEIN-RELATED"/>
    <property type="match status" value="1"/>
</dbReference>
<evidence type="ECO:0000256" key="4">
    <source>
        <dbReference type="ARBA" id="ARBA00023180"/>
    </source>
</evidence>
<name>A0A3M7SMT9_BRAPC</name>
<evidence type="ECO:0000256" key="1">
    <source>
        <dbReference type="ARBA" id="ARBA00004479"/>
    </source>
</evidence>
<dbReference type="PROSITE" id="PS50835">
    <property type="entry name" value="IG_LIKE"/>
    <property type="match status" value="2"/>
</dbReference>
<dbReference type="OrthoDB" id="6413693at2759"/>
<dbReference type="Gene3D" id="2.60.40.10">
    <property type="entry name" value="Immunoglobulins"/>
    <property type="match status" value="2"/>
</dbReference>
<dbReference type="GO" id="GO:0005886">
    <property type="term" value="C:plasma membrane"/>
    <property type="evidence" value="ECO:0007669"/>
    <property type="project" value="TreeGrafter"/>
</dbReference>
<protein>
    <submittedName>
        <fullName evidence="9">Irregular chiasm C-roughest isoform X1</fullName>
    </submittedName>
</protein>
<evidence type="ECO:0000256" key="5">
    <source>
        <dbReference type="ARBA" id="ARBA00023319"/>
    </source>
</evidence>
<evidence type="ECO:0000256" key="7">
    <source>
        <dbReference type="SAM" id="SignalP"/>
    </source>
</evidence>
<feature type="chain" id="PRO_5018251369" evidence="7">
    <location>
        <begin position="19"/>
        <end position="646"/>
    </location>
</feature>
<keyword evidence="6" id="KW-0812">Transmembrane</keyword>
<feature type="domain" description="Ig-like" evidence="8">
    <location>
        <begin position="301"/>
        <end position="377"/>
    </location>
</feature>
<dbReference type="InterPro" id="IPR013106">
    <property type="entry name" value="Ig_V-set"/>
</dbReference>
<evidence type="ECO:0000259" key="8">
    <source>
        <dbReference type="PROSITE" id="PS50835"/>
    </source>
</evidence>